<name>A0A6C0C8H6_9ZZZZ</name>
<organism evidence="1">
    <name type="scientific">viral metagenome</name>
    <dbReference type="NCBI Taxonomy" id="1070528"/>
    <lineage>
        <taxon>unclassified sequences</taxon>
        <taxon>metagenomes</taxon>
        <taxon>organismal metagenomes</taxon>
    </lineage>
</organism>
<sequence length="258" mass="30639">MIKQEFLFEHCNADKKTYVTTNNQNKIEIESFMTNDHRYLKLHTPGKYKLIIGFFKYKTEEQLIESDMIANVSFVPDKEKLEVGRVILYKVSHYCILEYIFEPDINIRIDFKNGKPLHIDILVLEEIINMPLVLTKKEEKRIFFVKIVTIHKIEYGGLFIDDKIYMREQAKLYKKEKIVSNFVIYGAMRRAIAVDKDNMYITRERNDSFISVLLNKKNDTMFISFELQYNTFQIISHFASNDLKKLVADHKKISKLII</sequence>
<dbReference type="EMBL" id="MN739352">
    <property type="protein sequence ID" value="QHT00045.1"/>
    <property type="molecule type" value="Genomic_DNA"/>
</dbReference>
<reference evidence="1" key="1">
    <citation type="journal article" date="2020" name="Nature">
        <title>Giant virus diversity and host interactions through global metagenomics.</title>
        <authorList>
            <person name="Schulz F."/>
            <person name="Roux S."/>
            <person name="Paez-Espino D."/>
            <person name="Jungbluth S."/>
            <person name="Walsh D.A."/>
            <person name="Denef V.J."/>
            <person name="McMahon K.D."/>
            <person name="Konstantinidis K.T."/>
            <person name="Eloe-Fadrosh E.A."/>
            <person name="Kyrpides N.C."/>
            <person name="Woyke T."/>
        </authorList>
    </citation>
    <scope>NUCLEOTIDE SEQUENCE</scope>
    <source>
        <strain evidence="1">GVMAG-M-3300020192-26</strain>
    </source>
</reference>
<proteinExistence type="predicted"/>
<evidence type="ECO:0000313" key="1">
    <source>
        <dbReference type="EMBL" id="QHT00045.1"/>
    </source>
</evidence>
<dbReference type="AlphaFoldDB" id="A0A6C0C8H6"/>
<protein>
    <submittedName>
        <fullName evidence="1">Uncharacterized protein</fullName>
    </submittedName>
</protein>
<accession>A0A6C0C8H6</accession>